<evidence type="ECO:0000256" key="2">
    <source>
        <dbReference type="ARBA" id="ARBA00022679"/>
    </source>
</evidence>
<dbReference type="InterPro" id="IPR029056">
    <property type="entry name" value="Ribokinase-like"/>
</dbReference>
<dbReference type="Pfam" id="PF00294">
    <property type="entry name" value="PfkB"/>
    <property type="match status" value="1"/>
</dbReference>
<reference evidence="7" key="2">
    <citation type="journal article" date="2021" name="PeerJ">
        <title>Extensive microbial diversity within the chicken gut microbiome revealed by metagenomics and culture.</title>
        <authorList>
            <person name="Gilroy R."/>
            <person name="Ravi A."/>
            <person name="Getino M."/>
            <person name="Pursley I."/>
            <person name="Horton D.L."/>
            <person name="Alikhan N.F."/>
            <person name="Baker D."/>
            <person name="Gharbi K."/>
            <person name="Hall N."/>
            <person name="Watson M."/>
            <person name="Adriaenssens E.M."/>
            <person name="Foster-Nyarko E."/>
            <person name="Jarju S."/>
            <person name="Secka A."/>
            <person name="Antonio M."/>
            <person name="Oren A."/>
            <person name="Chaudhuri R.R."/>
            <person name="La Ragione R."/>
            <person name="Hildebrand F."/>
            <person name="Pallen M.J."/>
        </authorList>
    </citation>
    <scope>NUCLEOTIDE SEQUENCE</scope>
    <source>
        <strain evidence="7">CHK190-19873</strain>
    </source>
</reference>
<keyword evidence="4 7" id="KW-0418">Kinase</keyword>
<dbReference type="GO" id="GO:0005524">
    <property type="term" value="F:ATP binding"/>
    <property type="evidence" value="ECO:0007669"/>
    <property type="project" value="UniProtKB-KW"/>
</dbReference>
<dbReference type="PROSITE" id="PS00584">
    <property type="entry name" value="PFKB_KINASES_2"/>
    <property type="match status" value="1"/>
</dbReference>
<name>A0A9D1EU50_9FIRM</name>
<gene>
    <name evidence="7" type="ORF">IAB44_10665</name>
</gene>
<evidence type="ECO:0000256" key="1">
    <source>
        <dbReference type="ARBA" id="ARBA00010688"/>
    </source>
</evidence>
<protein>
    <submittedName>
        <fullName evidence="7">Sugar kinase</fullName>
    </submittedName>
</protein>
<evidence type="ECO:0000259" key="6">
    <source>
        <dbReference type="Pfam" id="PF00294"/>
    </source>
</evidence>
<evidence type="ECO:0000256" key="4">
    <source>
        <dbReference type="ARBA" id="ARBA00022777"/>
    </source>
</evidence>
<keyword evidence="2" id="KW-0808">Transferase</keyword>
<dbReference type="SUPFAM" id="SSF53613">
    <property type="entry name" value="Ribokinase-like"/>
    <property type="match status" value="1"/>
</dbReference>
<evidence type="ECO:0000256" key="5">
    <source>
        <dbReference type="ARBA" id="ARBA00022840"/>
    </source>
</evidence>
<dbReference type="EMBL" id="DVIQ01000064">
    <property type="protein sequence ID" value="HIS31993.1"/>
    <property type="molecule type" value="Genomic_DNA"/>
</dbReference>
<keyword evidence="5" id="KW-0067">ATP-binding</keyword>
<dbReference type="Gene3D" id="3.40.1190.20">
    <property type="match status" value="1"/>
</dbReference>
<evidence type="ECO:0000313" key="8">
    <source>
        <dbReference type="Proteomes" id="UP000823935"/>
    </source>
</evidence>
<reference evidence="7" key="1">
    <citation type="submission" date="2020-10" db="EMBL/GenBank/DDBJ databases">
        <authorList>
            <person name="Gilroy R."/>
        </authorList>
    </citation>
    <scope>NUCLEOTIDE SEQUENCE</scope>
    <source>
        <strain evidence="7">CHK190-19873</strain>
    </source>
</reference>
<evidence type="ECO:0000256" key="3">
    <source>
        <dbReference type="ARBA" id="ARBA00022741"/>
    </source>
</evidence>
<proteinExistence type="inferred from homology"/>
<dbReference type="PANTHER" id="PTHR43085:SF1">
    <property type="entry name" value="PSEUDOURIDINE KINASE-RELATED"/>
    <property type="match status" value="1"/>
</dbReference>
<accession>A0A9D1EU50</accession>
<sequence length="316" mass="33697">MGELITLGETMVALTAQANRPLAYGGALEMRIAGAESNTAIGMCKLGHTASFISRLGDDSFGQYVLRMLRAEGVDTSAIRLDPEHPTGLMVKEALPGTRTAVHYYRAGSAASYMMPDDLPEERIRRGAILHLTGITPVLSESCRRTVFAAAEIAASAEVPISFDPNIRKKLWKNADHAPMIRDLAARSHYLLMGLEEAEVLYGSREISRIASRVFSASSVRILAVKNGAQGAWLCDGSRTLSLPPADCFPVDPTGAGDAFNAGLLAGILDGESLENCGTQAAIAGAKATETSGDIESLITKRELHNLRGNISTVER</sequence>
<dbReference type="CDD" id="cd01166">
    <property type="entry name" value="KdgK"/>
    <property type="match status" value="1"/>
</dbReference>
<dbReference type="GO" id="GO:0016301">
    <property type="term" value="F:kinase activity"/>
    <property type="evidence" value="ECO:0007669"/>
    <property type="project" value="UniProtKB-KW"/>
</dbReference>
<feature type="domain" description="Carbohydrate kinase PfkB" evidence="6">
    <location>
        <begin position="3"/>
        <end position="299"/>
    </location>
</feature>
<comment type="caution">
    <text evidence="7">The sequence shown here is derived from an EMBL/GenBank/DDBJ whole genome shotgun (WGS) entry which is preliminary data.</text>
</comment>
<comment type="similarity">
    <text evidence="1">Belongs to the carbohydrate kinase PfkB family.</text>
</comment>
<keyword evidence="3" id="KW-0547">Nucleotide-binding</keyword>
<dbReference type="InterPro" id="IPR002173">
    <property type="entry name" value="Carboh/pur_kinase_PfkB_CS"/>
</dbReference>
<evidence type="ECO:0000313" key="7">
    <source>
        <dbReference type="EMBL" id="HIS31993.1"/>
    </source>
</evidence>
<organism evidence="7 8">
    <name type="scientific">Candidatus Limivivens intestinipullorum</name>
    <dbReference type="NCBI Taxonomy" id="2840858"/>
    <lineage>
        <taxon>Bacteria</taxon>
        <taxon>Bacillati</taxon>
        <taxon>Bacillota</taxon>
        <taxon>Clostridia</taxon>
        <taxon>Lachnospirales</taxon>
        <taxon>Lachnospiraceae</taxon>
        <taxon>Lachnospiraceae incertae sedis</taxon>
        <taxon>Candidatus Limivivens</taxon>
    </lineage>
</organism>
<dbReference type="AlphaFoldDB" id="A0A9D1EU50"/>
<dbReference type="InterPro" id="IPR011611">
    <property type="entry name" value="PfkB_dom"/>
</dbReference>
<dbReference type="Proteomes" id="UP000823935">
    <property type="component" value="Unassembled WGS sequence"/>
</dbReference>
<dbReference type="InterPro" id="IPR050306">
    <property type="entry name" value="PfkB_Carbo_kinase"/>
</dbReference>
<dbReference type="PANTHER" id="PTHR43085">
    <property type="entry name" value="HEXOKINASE FAMILY MEMBER"/>
    <property type="match status" value="1"/>
</dbReference>